<dbReference type="Pfam" id="PF01507">
    <property type="entry name" value="PAPS_reduct"/>
    <property type="match status" value="1"/>
</dbReference>
<dbReference type="EMBL" id="RWKW01000001">
    <property type="protein sequence ID" value="RST88483.1"/>
    <property type="molecule type" value="Genomic_DNA"/>
</dbReference>
<evidence type="ECO:0000313" key="7">
    <source>
        <dbReference type="Proteomes" id="UP000278398"/>
    </source>
</evidence>
<keyword evidence="4" id="KW-0479">Metal-binding</keyword>
<feature type="binding site" evidence="4">
    <location>
        <position position="128"/>
    </location>
    <ligand>
        <name>[4Fe-4S] cluster</name>
        <dbReference type="ChEBI" id="CHEBI:49883"/>
    </ligand>
</feature>
<dbReference type="SUPFAM" id="SSF52402">
    <property type="entry name" value="Adenine nucleotide alpha hydrolases-like"/>
    <property type="match status" value="1"/>
</dbReference>
<dbReference type="InterPro" id="IPR004511">
    <property type="entry name" value="PAPS/APS_Rdtase"/>
</dbReference>
<keyword evidence="4" id="KW-0411">Iron-sulfur</keyword>
<evidence type="ECO:0000256" key="4">
    <source>
        <dbReference type="HAMAP-Rule" id="MF_00063"/>
    </source>
</evidence>
<dbReference type="Proteomes" id="UP000278398">
    <property type="component" value="Unassembled WGS sequence"/>
</dbReference>
<keyword evidence="2 4" id="KW-0560">Oxidoreductase</keyword>
<sequence length="250" mass="27399">MLAKLRPLDAEVDAEAEAAGLEERFGHLDARDLIALSIGRFRPGSLAAVSSFGADSAVLLHMLARIDPTLPVLFLETGKHFNETLQYRDALVADFGLRDLRIVAPRPELLAVRDPDGTLHQRDTEACCDVRKVEPMARAVAPFDAWFTGRKRHQAATRAGLPVFEAVGERIRINPMAKWTTADLAAYMREHRLRENPLVAYGYLSIGCFPCTQPVKAGDDPRAGRWAGQAKTECGIHLSGLDDSLTASSL</sequence>
<comment type="catalytic activity">
    <reaction evidence="4">
        <text>[thioredoxin]-disulfide + sulfite + AMP + 2 H(+) = adenosine 5'-phosphosulfate + [thioredoxin]-dithiol</text>
        <dbReference type="Rhea" id="RHEA:21976"/>
        <dbReference type="Rhea" id="RHEA-COMP:10698"/>
        <dbReference type="Rhea" id="RHEA-COMP:10700"/>
        <dbReference type="ChEBI" id="CHEBI:15378"/>
        <dbReference type="ChEBI" id="CHEBI:17359"/>
        <dbReference type="ChEBI" id="CHEBI:29950"/>
        <dbReference type="ChEBI" id="CHEBI:50058"/>
        <dbReference type="ChEBI" id="CHEBI:58243"/>
        <dbReference type="ChEBI" id="CHEBI:456215"/>
        <dbReference type="EC" id="1.8.4.10"/>
    </reaction>
</comment>
<comment type="cofactor">
    <cofactor evidence="4">
        <name>[4Fe-4S] cluster</name>
        <dbReference type="ChEBI" id="CHEBI:49883"/>
    </cofactor>
    <text evidence="4">Binds 1 [4Fe-4S] cluster per subunit.</text>
</comment>
<dbReference type="AlphaFoldDB" id="A0A3R9YD40"/>
<dbReference type="PANTHER" id="PTHR46509">
    <property type="entry name" value="PHOSPHOADENOSINE PHOSPHOSULFATE REDUCTASE"/>
    <property type="match status" value="1"/>
</dbReference>
<reference evidence="6 7" key="1">
    <citation type="submission" date="2018-12" db="EMBL/GenBank/DDBJ databases">
        <title>Mesorhizobium carbonis sp. nov., isolated from coal mine water.</title>
        <authorList>
            <person name="Xin W."/>
            <person name="Xu Z."/>
            <person name="Xiang F."/>
            <person name="Zhang J."/>
            <person name="Xi L."/>
            <person name="Liu J."/>
        </authorList>
    </citation>
    <scope>NUCLEOTIDE SEQUENCE [LARGE SCALE GENOMIC DNA]</scope>
    <source>
        <strain evidence="6 7">B2.3</strain>
    </source>
</reference>
<evidence type="ECO:0000313" key="6">
    <source>
        <dbReference type="EMBL" id="RST88483.1"/>
    </source>
</evidence>
<evidence type="ECO:0000256" key="2">
    <source>
        <dbReference type="ARBA" id="ARBA00023002"/>
    </source>
</evidence>
<protein>
    <recommendedName>
        <fullName evidence="4">Adenosine 5'-phosphosulfate reductase</fullName>
        <shortName evidence="4">APS reductase</shortName>
        <ecNumber evidence="4">1.8.4.10</ecNumber>
    </recommendedName>
    <alternativeName>
        <fullName evidence="4">5'-adenylylsulfate reductase</fullName>
    </alternativeName>
    <alternativeName>
        <fullName evidence="4">Thioredoxin-dependent 5'-adenylylsulfate reductase</fullName>
    </alternativeName>
</protein>
<comment type="caution">
    <text evidence="6">The sequence shown here is derived from an EMBL/GenBank/DDBJ whole genome shotgun (WGS) entry which is preliminary data.</text>
</comment>
<feature type="binding site" evidence="4">
    <location>
        <position position="208"/>
    </location>
    <ligand>
        <name>[4Fe-4S] cluster</name>
        <dbReference type="ChEBI" id="CHEBI:49883"/>
    </ligand>
</feature>
<comment type="function">
    <text evidence="4">Catalyzes the formation of sulfite from adenosine 5'-phosphosulfate (APS) using thioredoxin as an electron donor.</text>
</comment>
<dbReference type="GO" id="GO:0043866">
    <property type="term" value="F:adenylyl-sulfate reductase (thioredoxin) activity"/>
    <property type="evidence" value="ECO:0007669"/>
    <property type="project" value="UniProtKB-EC"/>
</dbReference>
<keyword evidence="7" id="KW-1185">Reference proteome</keyword>
<organism evidence="6 7">
    <name type="scientific">Aquibium carbonis</name>
    <dbReference type="NCBI Taxonomy" id="2495581"/>
    <lineage>
        <taxon>Bacteria</taxon>
        <taxon>Pseudomonadati</taxon>
        <taxon>Pseudomonadota</taxon>
        <taxon>Alphaproteobacteria</taxon>
        <taxon>Hyphomicrobiales</taxon>
        <taxon>Phyllobacteriaceae</taxon>
        <taxon>Aquibium</taxon>
    </lineage>
</organism>
<comment type="subcellular location">
    <subcellularLocation>
        <location evidence="4">Cytoplasm</location>
    </subcellularLocation>
</comment>
<dbReference type="NCBIfam" id="TIGR00434">
    <property type="entry name" value="cysH"/>
    <property type="match status" value="1"/>
</dbReference>
<dbReference type="OrthoDB" id="9794018at2"/>
<dbReference type="Gene3D" id="3.40.50.620">
    <property type="entry name" value="HUPs"/>
    <property type="match status" value="1"/>
</dbReference>
<dbReference type="GO" id="GO:0004604">
    <property type="term" value="F:phosphoadenylyl-sulfate reductase (thioredoxin) activity"/>
    <property type="evidence" value="ECO:0007669"/>
    <property type="project" value="UniProtKB-UniRule"/>
</dbReference>
<feature type="binding site" evidence="4">
    <location>
        <position position="127"/>
    </location>
    <ligand>
        <name>[4Fe-4S] cluster</name>
        <dbReference type="ChEBI" id="CHEBI:49883"/>
    </ligand>
</feature>
<dbReference type="InterPro" id="IPR014729">
    <property type="entry name" value="Rossmann-like_a/b/a_fold"/>
</dbReference>
<name>A0A3R9YD40_9HYPH</name>
<comment type="pathway">
    <text evidence="3 4">Sulfur metabolism; hydrogen sulfide biosynthesis; sulfite from sulfate.</text>
</comment>
<evidence type="ECO:0000259" key="5">
    <source>
        <dbReference type="Pfam" id="PF01507"/>
    </source>
</evidence>
<dbReference type="HAMAP" id="MF_00063">
    <property type="entry name" value="CysH"/>
    <property type="match status" value="1"/>
</dbReference>
<feature type="active site" description="Nucleophile; cysteine thiosulfonate intermediate" evidence="4">
    <location>
        <position position="234"/>
    </location>
</feature>
<dbReference type="RefSeq" id="WP_126697449.1">
    <property type="nucleotide sequence ID" value="NZ_RWKW01000001.1"/>
</dbReference>
<comment type="similarity">
    <text evidence="1 4">Belongs to the PAPS reductase family. CysH subfamily.</text>
</comment>
<accession>A0A3R9YD40</accession>
<evidence type="ECO:0000256" key="3">
    <source>
        <dbReference type="ARBA" id="ARBA00024327"/>
    </source>
</evidence>
<dbReference type="GO" id="GO:0046872">
    <property type="term" value="F:metal ion binding"/>
    <property type="evidence" value="ECO:0007669"/>
    <property type="project" value="UniProtKB-KW"/>
</dbReference>
<dbReference type="GO" id="GO:0005737">
    <property type="term" value="C:cytoplasm"/>
    <property type="evidence" value="ECO:0007669"/>
    <property type="project" value="UniProtKB-SubCell"/>
</dbReference>
<keyword evidence="4" id="KW-0408">Iron</keyword>
<proteinExistence type="inferred from homology"/>
<dbReference type="PIRSF" id="PIRSF000857">
    <property type="entry name" value="PAPS_reductase"/>
    <property type="match status" value="1"/>
</dbReference>
<dbReference type="NCBIfam" id="NF002537">
    <property type="entry name" value="PRK02090.1"/>
    <property type="match status" value="1"/>
</dbReference>
<keyword evidence="4" id="KW-0963">Cytoplasm</keyword>
<gene>
    <name evidence="4" type="primary">cysH</name>
    <name evidence="6" type="ORF">EJC49_00300</name>
</gene>
<dbReference type="EC" id="1.8.4.10" evidence="4"/>
<dbReference type="GO" id="GO:0051539">
    <property type="term" value="F:4 iron, 4 sulfur cluster binding"/>
    <property type="evidence" value="ECO:0007669"/>
    <property type="project" value="UniProtKB-UniRule"/>
</dbReference>
<evidence type="ECO:0000256" key="1">
    <source>
        <dbReference type="ARBA" id="ARBA00009732"/>
    </source>
</evidence>
<dbReference type="GO" id="GO:0070814">
    <property type="term" value="P:hydrogen sulfide biosynthetic process"/>
    <property type="evidence" value="ECO:0007669"/>
    <property type="project" value="UniProtKB-UniRule"/>
</dbReference>
<feature type="domain" description="Phosphoadenosine phosphosulphate reductase" evidence="5">
    <location>
        <begin position="47"/>
        <end position="214"/>
    </location>
</feature>
<dbReference type="InterPro" id="IPR002500">
    <property type="entry name" value="PAPS_reduct_dom"/>
</dbReference>
<dbReference type="PANTHER" id="PTHR46509:SF1">
    <property type="entry name" value="PHOSPHOADENOSINE PHOSPHOSULFATE REDUCTASE"/>
    <property type="match status" value="1"/>
</dbReference>
<dbReference type="GO" id="GO:0019379">
    <property type="term" value="P:sulfate assimilation, phosphoadenylyl sulfate reduction by phosphoadenylyl-sulfate reductase (thioredoxin)"/>
    <property type="evidence" value="ECO:0007669"/>
    <property type="project" value="UniProtKB-UniRule"/>
</dbReference>
<feature type="binding site" evidence="4">
    <location>
        <position position="211"/>
    </location>
    <ligand>
        <name>[4Fe-4S] cluster</name>
        <dbReference type="ChEBI" id="CHEBI:49883"/>
    </ligand>
</feature>